<organism evidence="2 3">
    <name type="scientific">Pseudomonas fluorescens</name>
    <dbReference type="NCBI Taxonomy" id="294"/>
    <lineage>
        <taxon>Bacteria</taxon>
        <taxon>Pseudomonadati</taxon>
        <taxon>Pseudomonadota</taxon>
        <taxon>Gammaproteobacteria</taxon>
        <taxon>Pseudomonadales</taxon>
        <taxon>Pseudomonadaceae</taxon>
        <taxon>Pseudomonas</taxon>
    </lineage>
</organism>
<accession>A0A7Z6N0U2</accession>
<dbReference type="Pfam" id="PF03374">
    <property type="entry name" value="ANT"/>
    <property type="match status" value="1"/>
</dbReference>
<protein>
    <recommendedName>
        <fullName evidence="1">Antirepressor protein C-terminal domain-containing protein</fullName>
    </recommendedName>
</protein>
<dbReference type="RefSeq" id="WP_115485949.1">
    <property type="nucleotide sequence ID" value="NZ_QRBA01000002.1"/>
</dbReference>
<dbReference type="EMBL" id="QRBA01000002">
    <property type="protein sequence ID" value="RDS92560.1"/>
    <property type="molecule type" value="Genomic_DNA"/>
</dbReference>
<comment type="caution">
    <text evidence="2">The sequence shown here is derived from an EMBL/GenBank/DDBJ whole genome shotgun (WGS) entry which is preliminary data.</text>
</comment>
<feature type="domain" description="Antirepressor protein C-terminal" evidence="1">
    <location>
        <begin position="3"/>
        <end position="78"/>
    </location>
</feature>
<proteinExistence type="predicted"/>
<reference evidence="2 3" key="1">
    <citation type="submission" date="2018-07" db="EMBL/GenBank/DDBJ databases">
        <title>Draft Genome Sequence of Pseudomonas fluorescens AHK-1 associated with canker disease of kiwifruit.</title>
        <authorList>
            <person name="Wu Z."/>
        </authorList>
    </citation>
    <scope>NUCLEOTIDE SEQUENCE [LARGE SCALE GENOMIC DNA]</scope>
    <source>
        <strain evidence="2 3">AHK-1</strain>
    </source>
</reference>
<evidence type="ECO:0000259" key="1">
    <source>
        <dbReference type="Pfam" id="PF03374"/>
    </source>
</evidence>
<dbReference type="Proteomes" id="UP000255541">
    <property type="component" value="Unassembled WGS sequence"/>
</dbReference>
<evidence type="ECO:0000313" key="3">
    <source>
        <dbReference type="Proteomes" id="UP000255541"/>
    </source>
</evidence>
<dbReference type="AlphaFoldDB" id="A0A7Z6N0U2"/>
<sequence length="96" mass="10986">MSLSLKRAAERLGLGHRELMKRMRDKGLLDKKNLPANPAATKDFLVTRESRWFHEDYGMQYQRTTRVTDLGISWLAKQVGIERPAPPAVPDPREVA</sequence>
<dbReference type="InterPro" id="IPR005039">
    <property type="entry name" value="Ant_C"/>
</dbReference>
<gene>
    <name evidence="2" type="ORF">DL347_05140</name>
</gene>
<name>A0A7Z6N0U2_PSEFL</name>
<dbReference type="GO" id="GO:0003677">
    <property type="term" value="F:DNA binding"/>
    <property type="evidence" value="ECO:0007669"/>
    <property type="project" value="InterPro"/>
</dbReference>
<evidence type="ECO:0000313" key="2">
    <source>
        <dbReference type="EMBL" id="RDS92560.1"/>
    </source>
</evidence>